<feature type="region of interest" description="Disordered" evidence="2">
    <location>
        <begin position="496"/>
        <end position="520"/>
    </location>
</feature>
<evidence type="ECO:0000313" key="6">
    <source>
        <dbReference type="Proteomes" id="UP001443914"/>
    </source>
</evidence>
<evidence type="ECO:0000259" key="4">
    <source>
        <dbReference type="Pfam" id="PF23598"/>
    </source>
</evidence>
<dbReference type="Pfam" id="PF23559">
    <property type="entry name" value="WHD_DRP"/>
    <property type="match status" value="1"/>
</dbReference>
<dbReference type="Gene3D" id="3.80.10.10">
    <property type="entry name" value="Ribonuclease Inhibitor"/>
    <property type="match status" value="3"/>
</dbReference>
<dbReference type="InterPro" id="IPR032675">
    <property type="entry name" value="LRR_dom_sf"/>
</dbReference>
<accession>A0AAW1L0L5</accession>
<keyword evidence="6" id="KW-1185">Reference proteome</keyword>
<dbReference type="PANTHER" id="PTHR47186">
    <property type="entry name" value="LEUCINE-RICH REPEAT-CONTAINING PROTEIN 57"/>
    <property type="match status" value="1"/>
</dbReference>
<evidence type="ECO:0000256" key="2">
    <source>
        <dbReference type="SAM" id="MobiDB-lite"/>
    </source>
</evidence>
<dbReference type="PANTHER" id="PTHR47186:SF13">
    <property type="entry name" value="DISEASE RESISTANCE PROTEIN RGA3"/>
    <property type="match status" value="1"/>
</dbReference>
<dbReference type="Pfam" id="PF23598">
    <property type="entry name" value="LRR_14"/>
    <property type="match status" value="1"/>
</dbReference>
<name>A0AAW1L0L5_SAPOF</name>
<proteinExistence type="predicted"/>
<comment type="caution">
    <text evidence="5">The sequence shown here is derived from an EMBL/GenBank/DDBJ whole genome shotgun (WGS) entry which is preliminary data.</text>
</comment>
<evidence type="ECO:0000256" key="1">
    <source>
        <dbReference type="ARBA" id="ARBA00022737"/>
    </source>
</evidence>
<sequence>MAQGYIEPSPVTGECMEDVAEGYFNTLLHQYFFQDVKRDEYGDIVSCRIHDLMYDLAQKVAGDEIGVVQSLGSMSGKTRHVFHDRKEDGQASFSEMSIRTYLQSDFHGQFPVSTLVANCMSLRALGLHNLDDRSLPESIGKLIHLRCLDLSRNKCLELLPKSLTKLCNLETLDLRDCSSLKELPSDLNKLVLLRRLNISGCEKLTCMPANIDNLTHLRTLTLFVVGEGDSSGKLGDLKSLDNLKGCIEISIPANYTITPENENEGEFLREMAHLKAVCICFQENGDSKRQSAVLEKLQPHQNLKGLTLKGYLGLAPHWTASIETLVKLEIGSCNGLTYLPFIGKLIFLKFLILDDLENLEYIEDESTVVSPESNDPVFFPSLEYLSLSGLPKFYNWWRRVDLLDKDQAESFKSRQFLRLSQLNIQSCPKLASFPLCPEVKKLCLADLNAKLSIFDLHPNRKLELKELEIDDIDYLRSKSLIMRSIKLQSLTIRGRSRQSSHMAEQSQDSTTSNEALGGNIKDDSEDYVPWILLQASLCTLEIDSMETMMNLPNGMQHVTALRHLTISHCNNLKEIPEWISCLASLETLSIRYCSGLKMFPESMPKLAFLRHLEIQGHIYLQKRCEAIHGEDWPKILHIPSLHFH</sequence>
<dbReference type="InterPro" id="IPR055414">
    <property type="entry name" value="LRR_R13L4/SHOC2-like"/>
</dbReference>
<feature type="compositionally biased region" description="Polar residues" evidence="2">
    <location>
        <begin position="496"/>
        <end position="514"/>
    </location>
</feature>
<evidence type="ECO:0000313" key="5">
    <source>
        <dbReference type="EMBL" id="KAK9725241.1"/>
    </source>
</evidence>
<organism evidence="5 6">
    <name type="scientific">Saponaria officinalis</name>
    <name type="common">Common soapwort</name>
    <name type="synonym">Lychnis saponaria</name>
    <dbReference type="NCBI Taxonomy" id="3572"/>
    <lineage>
        <taxon>Eukaryota</taxon>
        <taxon>Viridiplantae</taxon>
        <taxon>Streptophyta</taxon>
        <taxon>Embryophyta</taxon>
        <taxon>Tracheophyta</taxon>
        <taxon>Spermatophyta</taxon>
        <taxon>Magnoliopsida</taxon>
        <taxon>eudicotyledons</taxon>
        <taxon>Gunneridae</taxon>
        <taxon>Pentapetalae</taxon>
        <taxon>Caryophyllales</taxon>
        <taxon>Caryophyllaceae</taxon>
        <taxon>Caryophylleae</taxon>
        <taxon>Saponaria</taxon>
    </lineage>
</organism>
<dbReference type="SUPFAM" id="SSF52058">
    <property type="entry name" value="L domain-like"/>
    <property type="match status" value="1"/>
</dbReference>
<dbReference type="Proteomes" id="UP001443914">
    <property type="component" value="Unassembled WGS sequence"/>
</dbReference>
<feature type="domain" description="Disease resistance R13L4/SHOC-2-like LRR" evidence="4">
    <location>
        <begin position="116"/>
        <end position="388"/>
    </location>
</feature>
<keyword evidence="1" id="KW-0677">Repeat</keyword>
<dbReference type="InterPro" id="IPR001611">
    <property type="entry name" value="Leu-rich_rpt"/>
</dbReference>
<feature type="domain" description="Disease resistance protein winged helix" evidence="3">
    <location>
        <begin position="1"/>
        <end position="57"/>
    </location>
</feature>
<evidence type="ECO:0000259" key="3">
    <source>
        <dbReference type="Pfam" id="PF23559"/>
    </source>
</evidence>
<dbReference type="AlphaFoldDB" id="A0AAW1L0L5"/>
<reference evidence="5" key="1">
    <citation type="submission" date="2024-03" db="EMBL/GenBank/DDBJ databases">
        <title>WGS assembly of Saponaria officinalis var. Norfolk2.</title>
        <authorList>
            <person name="Jenkins J."/>
            <person name="Shu S."/>
            <person name="Grimwood J."/>
            <person name="Barry K."/>
            <person name="Goodstein D."/>
            <person name="Schmutz J."/>
            <person name="Leebens-Mack J."/>
            <person name="Osbourn A."/>
        </authorList>
    </citation>
    <scope>NUCLEOTIDE SEQUENCE [LARGE SCALE GENOMIC DNA]</scope>
    <source>
        <strain evidence="5">JIC</strain>
    </source>
</reference>
<dbReference type="InterPro" id="IPR058922">
    <property type="entry name" value="WHD_DRP"/>
</dbReference>
<protein>
    <submittedName>
        <fullName evidence="5">Uncharacterized protein</fullName>
    </submittedName>
</protein>
<dbReference type="Pfam" id="PF00560">
    <property type="entry name" value="LRR_1"/>
    <property type="match status" value="1"/>
</dbReference>
<dbReference type="EMBL" id="JBDFQZ010000005">
    <property type="protein sequence ID" value="KAK9725241.1"/>
    <property type="molecule type" value="Genomic_DNA"/>
</dbReference>
<gene>
    <name evidence="5" type="ORF">RND81_05G130600</name>
</gene>